<gene>
    <name evidence="2" type="ORF">E2562_028439</name>
</gene>
<evidence type="ECO:0000313" key="2">
    <source>
        <dbReference type="EMBL" id="KAF0919133.1"/>
    </source>
</evidence>
<proteinExistence type="predicted"/>
<comment type="caution">
    <text evidence="2">The sequence shown here is derived from an EMBL/GenBank/DDBJ whole genome shotgun (WGS) entry which is preliminary data.</text>
</comment>
<name>A0A6G1E5B8_9ORYZ</name>
<accession>A0A6G1E5B8</accession>
<organism evidence="2 3">
    <name type="scientific">Oryza meyeriana var. granulata</name>
    <dbReference type="NCBI Taxonomy" id="110450"/>
    <lineage>
        <taxon>Eukaryota</taxon>
        <taxon>Viridiplantae</taxon>
        <taxon>Streptophyta</taxon>
        <taxon>Embryophyta</taxon>
        <taxon>Tracheophyta</taxon>
        <taxon>Spermatophyta</taxon>
        <taxon>Magnoliopsida</taxon>
        <taxon>Liliopsida</taxon>
        <taxon>Poales</taxon>
        <taxon>Poaceae</taxon>
        <taxon>BOP clade</taxon>
        <taxon>Oryzoideae</taxon>
        <taxon>Oryzeae</taxon>
        <taxon>Oryzinae</taxon>
        <taxon>Oryza</taxon>
        <taxon>Oryza meyeriana</taxon>
    </lineage>
</organism>
<dbReference type="EMBL" id="SPHZ02000005">
    <property type="protein sequence ID" value="KAF0919133.1"/>
    <property type="molecule type" value="Genomic_DNA"/>
</dbReference>
<dbReference type="AlphaFoldDB" id="A0A6G1E5B8"/>
<protein>
    <submittedName>
        <fullName evidence="2">Uncharacterized protein</fullName>
    </submittedName>
</protein>
<sequence length="110" mass="12130">MRLYSRRPSVACSSRSTRTLAEGSTGLPLRPCTDGCEVAAVREKTEARGWPEAVEVDKVADELQTAASAMGIVRRVRLLSRRVQAPPPLWAAASSCQQTKRRYRLRGMEG</sequence>
<evidence type="ECO:0000313" key="3">
    <source>
        <dbReference type="Proteomes" id="UP000479710"/>
    </source>
</evidence>
<evidence type="ECO:0000256" key="1">
    <source>
        <dbReference type="SAM" id="MobiDB-lite"/>
    </source>
</evidence>
<reference evidence="2 3" key="1">
    <citation type="submission" date="2019-11" db="EMBL/GenBank/DDBJ databases">
        <title>Whole genome sequence of Oryza granulata.</title>
        <authorList>
            <person name="Li W."/>
        </authorList>
    </citation>
    <scope>NUCLEOTIDE SEQUENCE [LARGE SCALE GENOMIC DNA]</scope>
    <source>
        <strain evidence="3">cv. Menghai</strain>
        <tissue evidence="2">Leaf</tissue>
    </source>
</reference>
<feature type="region of interest" description="Disordered" evidence="1">
    <location>
        <begin position="1"/>
        <end position="24"/>
    </location>
</feature>
<dbReference type="Proteomes" id="UP000479710">
    <property type="component" value="Unassembled WGS sequence"/>
</dbReference>
<keyword evidence="3" id="KW-1185">Reference proteome</keyword>